<dbReference type="FunFam" id="3.20.20.450:FF:000001">
    <property type="entry name" value="Cyclic di-GMP phosphodiesterase yahA"/>
    <property type="match status" value="1"/>
</dbReference>
<dbReference type="Pfam" id="PF03924">
    <property type="entry name" value="CHASE"/>
    <property type="match status" value="1"/>
</dbReference>
<dbReference type="InterPro" id="IPR000700">
    <property type="entry name" value="PAS-assoc_C"/>
</dbReference>
<evidence type="ECO:0000256" key="5">
    <source>
        <dbReference type="ARBA" id="ARBA00022636"/>
    </source>
</evidence>
<feature type="domain" description="CHASE" evidence="13">
    <location>
        <begin position="257"/>
        <end position="482"/>
    </location>
</feature>
<evidence type="ECO:0000259" key="11">
    <source>
        <dbReference type="PROSITE" id="PS50112"/>
    </source>
</evidence>
<keyword evidence="8 10" id="KW-0472">Membrane</keyword>
<reference evidence="16 17" key="1">
    <citation type="submission" date="2020-03" db="EMBL/GenBank/DDBJ databases">
        <title>Complete genome sequence of Shewanella sp.</title>
        <authorList>
            <person name="Kim Y.-S."/>
            <person name="Kim S.-J."/>
            <person name="Jung H.-K."/>
            <person name="Kim K.-H."/>
        </authorList>
    </citation>
    <scope>NUCLEOTIDE SEQUENCE [LARGE SCALE GENOMIC DNA]</scope>
    <source>
        <strain evidence="16 17">PN3F2</strain>
    </source>
</reference>
<evidence type="ECO:0000256" key="2">
    <source>
        <dbReference type="ARBA" id="ARBA00004651"/>
    </source>
</evidence>
<dbReference type="Gene3D" id="3.20.20.450">
    <property type="entry name" value="EAL domain"/>
    <property type="match status" value="1"/>
</dbReference>
<sequence>MHYRFFASLIVQVIVLAGMYFILGIAGLELAVPPGYATAIFPAAGLAVAAIIYGGIRLLPGVWLGSFAINLWVTGSLDALTMQHVWIALLIAIGSSIQALIASHLVTFSQIKWQELTTLSDIALFLILTSPLACLVSSTWGNFTLYVFGIISSDQLASNWLNWWVGDATGVLLFAPITLLLLLRDQTFGKYRLKTVAIPTLITLTIAVIVFFHVSRNEHQQISSQLQNRGTLLNHHISTKLEGVVATVTSVANLMRVAPDISFDKFQEFTQNFYAIHPDLHGLSWNPYVVDADREGFEANLTRRLSQPSFDITQRNAQSKIVRAEQRAYYVPVSYITPFEINKGALGFDIASEPIRLDAIKRSLKTRRLATTSPINLVQETESSAATLLISPIYRNTNSIELANDSSDEILGFAVAVVRIENMMQHLFSEGLMEGIDVLLEDKHVSNNQATLFKTNQIAAFSANRYLWQADIEVGGRTWQLTIIPSAHYFDSHLSLMAWEILLIGLVFTGLLQILLLSLTGQHYLAKTALEQSESSLRSILDNAPFLIWQKDIHGRYLNINKKYADILKLTDISQIKGKTDFDIWPKEIAEGYLVDDAEVLSSQTTKHIEEEPIIDGQQIRYTETFKSPLLDPLGKLIGTIGFSHDISEKKQAREALKAKDASFQAMIETIPMAIYVSADEEQVASYINPTFTKLFGYTINEVSSAADWWPLAYPDEAYREQVSAEWQLKVKKAIETHSEIEPMETIVTCQDGSRKNILWGFTTLDDLNYAFGLNLTELREAESILFESEAKLKSLILNMNEGLALHELIYDDNNQPIDYRILEVTPAFEALTGIKSNLAKGGLATEIYGVNSAPYIDDYARVVKTGKPYHFDVYFEPLDRHFNISVFSPMENQFATVFTDITEREKIHQQLEDSESRFRELFEHTPIAYQSLNSEGEFIDVNQQLCDMLGYTQEDILHTKFHQLWMDDKRSECATRFNQFKNDGYISTELTLKKKDGQLITVLLNGRVQKDAKGDFVKTHCVLADITEHQKIAQEMRIAAIAFESQEGMFVTDANGNILRANQAFTEVTGYSIDEMIGKNPRLLSSNVHDARFYSMMWQTIHNKGAWKGEIWNKRKNGQIYPEQLTITAVKDDLQQITHYVATLTDITANKAAEKEIHSLAFYDPLTKLPNRRLFMDRLSQALASSARTKSKGALLFLDIDHFKTLNDTLGHEQGDQLLKQIANRLQDMVREHDTVARFGGDEFIVLLENLSNEQDVAIVDAKSVASKILSSLNQTYQLSDHEYHTSTSIGVIIFNDHDVSPETLIRHADIAMYQAKHNGRNAICIFDPQMQADINTRSTLERELRLAVNEQQFQLYYQVQVDNANQPLGAEVLIRWFHPDRGLISPMEFIPIAEETGLILAIGEWVLNSACAQLKLWQQQECMSHLVLSVNVSARQFHQADFVQKVTSAIEHYAINPQLLKLELTESMLLQNIDATIATMLSLKKLGVQFSLDDFGTGYSSLQYLKRLPLDQLKIDQSFVRDVVIDENDRTIVRTIIAMADNLALEIIAEGVETEEQRDILLMEGCAHYQGYLFSKPLPIDEFETWFKSHIDSHADSDV</sequence>
<dbReference type="InterPro" id="IPR007895">
    <property type="entry name" value="MASE1"/>
</dbReference>
<feature type="transmembrane region" description="Helical" evidence="10">
    <location>
        <begin position="118"/>
        <end position="140"/>
    </location>
</feature>
<dbReference type="Pfam" id="PF00990">
    <property type="entry name" value="GGDEF"/>
    <property type="match status" value="1"/>
</dbReference>
<dbReference type="SUPFAM" id="SSF141868">
    <property type="entry name" value="EAL domain-like"/>
    <property type="match status" value="1"/>
</dbReference>
<dbReference type="RefSeq" id="WP_167679423.1">
    <property type="nucleotide sequence ID" value="NZ_CP050313.1"/>
</dbReference>
<dbReference type="PROSITE" id="PS50112">
    <property type="entry name" value="PAS"/>
    <property type="match status" value="3"/>
</dbReference>
<feature type="domain" description="PAS" evidence="11">
    <location>
        <begin position="1035"/>
        <end position="1081"/>
    </location>
</feature>
<dbReference type="PROSITE" id="PS50883">
    <property type="entry name" value="EAL"/>
    <property type="match status" value="1"/>
</dbReference>
<dbReference type="PROSITE" id="PS50887">
    <property type="entry name" value="GGDEF"/>
    <property type="match status" value="1"/>
</dbReference>
<evidence type="ECO:0000313" key="17">
    <source>
        <dbReference type="Proteomes" id="UP000502608"/>
    </source>
</evidence>
<feature type="domain" description="PAS" evidence="11">
    <location>
        <begin position="660"/>
        <end position="717"/>
    </location>
</feature>
<dbReference type="Pfam" id="PF08448">
    <property type="entry name" value="PAS_4"/>
    <property type="match status" value="1"/>
</dbReference>
<comment type="catalytic activity">
    <reaction evidence="9">
        <text>3',3'-c-di-GMP + H2O = 5'-phosphoguanylyl(3'-&gt;5')guanosine + H(+)</text>
        <dbReference type="Rhea" id="RHEA:24902"/>
        <dbReference type="ChEBI" id="CHEBI:15377"/>
        <dbReference type="ChEBI" id="CHEBI:15378"/>
        <dbReference type="ChEBI" id="CHEBI:58754"/>
        <dbReference type="ChEBI" id="CHEBI:58805"/>
        <dbReference type="EC" id="3.1.4.52"/>
    </reaction>
    <physiologicalReaction direction="left-to-right" evidence="9">
        <dbReference type="Rhea" id="RHEA:24903"/>
    </physiologicalReaction>
</comment>
<dbReference type="EMBL" id="CP050313">
    <property type="protein sequence ID" value="QIR15567.1"/>
    <property type="molecule type" value="Genomic_DNA"/>
</dbReference>
<dbReference type="GO" id="GO:0005886">
    <property type="term" value="C:plasma membrane"/>
    <property type="evidence" value="ECO:0007669"/>
    <property type="project" value="UniProtKB-SubCell"/>
</dbReference>
<dbReference type="CDD" id="cd00130">
    <property type="entry name" value="PAS"/>
    <property type="match status" value="2"/>
</dbReference>
<feature type="transmembrane region" description="Helical" evidence="10">
    <location>
        <begin position="6"/>
        <end position="28"/>
    </location>
</feature>
<keyword evidence="17" id="KW-1185">Reference proteome</keyword>
<dbReference type="GO" id="GO:0071111">
    <property type="term" value="F:cyclic-guanylate-specific phosphodiesterase activity"/>
    <property type="evidence" value="ECO:0007669"/>
    <property type="project" value="UniProtKB-EC"/>
</dbReference>
<dbReference type="SUPFAM" id="SSF55073">
    <property type="entry name" value="Nucleotide cyclase"/>
    <property type="match status" value="1"/>
</dbReference>
<dbReference type="InterPro" id="IPR042240">
    <property type="entry name" value="CHASE_sf"/>
</dbReference>
<dbReference type="Proteomes" id="UP000502608">
    <property type="component" value="Chromosome"/>
</dbReference>
<protein>
    <recommendedName>
        <fullName evidence="3">cyclic-guanylate-specific phosphodiesterase</fullName>
        <ecNumber evidence="3">3.1.4.52</ecNumber>
    </recommendedName>
</protein>
<gene>
    <name evidence="16" type="ORF">HBH39_14635</name>
</gene>
<feature type="domain" description="EAL" evidence="14">
    <location>
        <begin position="1339"/>
        <end position="1593"/>
    </location>
</feature>
<evidence type="ECO:0000256" key="1">
    <source>
        <dbReference type="ARBA" id="ARBA00001946"/>
    </source>
</evidence>
<evidence type="ECO:0000256" key="6">
    <source>
        <dbReference type="ARBA" id="ARBA00022692"/>
    </source>
</evidence>
<dbReference type="InterPro" id="IPR006189">
    <property type="entry name" value="CHASE_dom"/>
</dbReference>
<dbReference type="InterPro" id="IPR052155">
    <property type="entry name" value="Biofilm_reg_signaling"/>
</dbReference>
<evidence type="ECO:0000259" key="12">
    <source>
        <dbReference type="PROSITE" id="PS50113"/>
    </source>
</evidence>
<dbReference type="Pfam" id="PF13426">
    <property type="entry name" value="PAS_9"/>
    <property type="match status" value="3"/>
</dbReference>
<dbReference type="InterPro" id="IPR029787">
    <property type="entry name" value="Nucleotide_cyclase"/>
</dbReference>
<dbReference type="CDD" id="cd01949">
    <property type="entry name" value="GGDEF"/>
    <property type="match status" value="1"/>
</dbReference>
<dbReference type="Pfam" id="PF05231">
    <property type="entry name" value="MASE1"/>
    <property type="match status" value="1"/>
</dbReference>
<dbReference type="SMART" id="SM00086">
    <property type="entry name" value="PAC"/>
    <property type="match status" value="3"/>
</dbReference>
<dbReference type="PANTHER" id="PTHR44757">
    <property type="entry name" value="DIGUANYLATE CYCLASE DGCP"/>
    <property type="match status" value="1"/>
</dbReference>
<name>A0A6G9QND7_9GAMM</name>
<feature type="domain" description="PAS" evidence="11">
    <location>
        <begin position="915"/>
        <end position="958"/>
    </location>
</feature>
<keyword evidence="5" id="KW-0973">c-di-GMP</keyword>
<dbReference type="EC" id="3.1.4.52" evidence="3"/>
<feature type="domain" description="GGDEF" evidence="15">
    <location>
        <begin position="1192"/>
        <end position="1330"/>
    </location>
</feature>
<dbReference type="SUPFAM" id="SSF55785">
    <property type="entry name" value="PYP-like sensor domain (PAS domain)"/>
    <property type="match status" value="5"/>
</dbReference>
<dbReference type="GO" id="GO:0007165">
    <property type="term" value="P:signal transduction"/>
    <property type="evidence" value="ECO:0007669"/>
    <property type="project" value="UniProtKB-ARBA"/>
</dbReference>
<dbReference type="InterPro" id="IPR013656">
    <property type="entry name" value="PAS_4"/>
</dbReference>
<proteinExistence type="predicted"/>
<evidence type="ECO:0000259" key="13">
    <source>
        <dbReference type="PROSITE" id="PS50839"/>
    </source>
</evidence>
<dbReference type="InterPro" id="IPR035919">
    <property type="entry name" value="EAL_sf"/>
</dbReference>
<keyword evidence="6 10" id="KW-0812">Transmembrane</keyword>
<dbReference type="FunFam" id="3.30.70.270:FF:000001">
    <property type="entry name" value="Diguanylate cyclase domain protein"/>
    <property type="match status" value="1"/>
</dbReference>
<feature type="transmembrane region" description="Helical" evidence="10">
    <location>
        <begin position="160"/>
        <end position="183"/>
    </location>
</feature>
<dbReference type="Gene3D" id="3.30.70.270">
    <property type="match status" value="1"/>
</dbReference>
<dbReference type="InterPro" id="IPR001610">
    <property type="entry name" value="PAC"/>
</dbReference>
<dbReference type="InterPro" id="IPR043128">
    <property type="entry name" value="Rev_trsase/Diguanyl_cyclase"/>
</dbReference>
<dbReference type="InterPro" id="IPR000160">
    <property type="entry name" value="GGDEF_dom"/>
</dbReference>
<evidence type="ECO:0000256" key="3">
    <source>
        <dbReference type="ARBA" id="ARBA00012282"/>
    </source>
</evidence>
<evidence type="ECO:0000256" key="7">
    <source>
        <dbReference type="ARBA" id="ARBA00022989"/>
    </source>
</evidence>
<evidence type="ECO:0000256" key="10">
    <source>
        <dbReference type="SAM" id="Phobius"/>
    </source>
</evidence>
<evidence type="ECO:0000259" key="15">
    <source>
        <dbReference type="PROSITE" id="PS50887"/>
    </source>
</evidence>
<dbReference type="NCBIfam" id="TIGR00229">
    <property type="entry name" value="sensory_box"/>
    <property type="match status" value="3"/>
</dbReference>
<organism evidence="16 17">
    <name type="scientific">Shewanella aestuarii</name>
    <dbReference type="NCBI Taxonomy" id="1028752"/>
    <lineage>
        <taxon>Bacteria</taxon>
        <taxon>Pseudomonadati</taxon>
        <taxon>Pseudomonadota</taxon>
        <taxon>Gammaproteobacteria</taxon>
        <taxon>Alteromonadales</taxon>
        <taxon>Shewanellaceae</taxon>
        <taxon>Shewanella</taxon>
    </lineage>
</organism>
<keyword evidence="7 10" id="KW-1133">Transmembrane helix</keyword>
<dbReference type="PROSITE" id="PS50113">
    <property type="entry name" value="PAC"/>
    <property type="match status" value="3"/>
</dbReference>
<dbReference type="SMART" id="SM00267">
    <property type="entry name" value="GGDEF"/>
    <property type="match status" value="1"/>
</dbReference>
<evidence type="ECO:0000313" key="16">
    <source>
        <dbReference type="EMBL" id="QIR15567.1"/>
    </source>
</evidence>
<dbReference type="NCBIfam" id="TIGR00254">
    <property type="entry name" value="GGDEF"/>
    <property type="match status" value="1"/>
</dbReference>
<dbReference type="InterPro" id="IPR000014">
    <property type="entry name" value="PAS"/>
</dbReference>
<dbReference type="SMART" id="SM00052">
    <property type="entry name" value="EAL"/>
    <property type="match status" value="1"/>
</dbReference>
<feature type="transmembrane region" description="Helical" evidence="10">
    <location>
        <begin position="85"/>
        <end position="106"/>
    </location>
</feature>
<dbReference type="InterPro" id="IPR035965">
    <property type="entry name" value="PAS-like_dom_sf"/>
</dbReference>
<accession>A0A6G9QND7</accession>
<evidence type="ECO:0000256" key="9">
    <source>
        <dbReference type="ARBA" id="ARBA00051114"/>
    </source>
</evidence>
<evidence type="ECO:0000259" key="14">
    <source>
        <dbReference type="PROSITE" id="PS50883"/>
    </source>
</evidence>
<feature type="domain" description="PAC" evidence="12">
    <location>
        <begin position="987"/>
        <end position="1039"/>
    </location>
</feature>
<dbReference type="SMART" id="SM00091">
    <property type="entry name" value="PAS"/>
    <property type="match status" value="4"/>
</dbReference>
<keyword evidence="4" id="KW-1003">Cell membrane</keyword>
<feature type="transmembrane region" description="Helical" evidence="10">
    <location>
        <begin position="195"/>
        <end position="214"/>
    </location>
</feature>
<dbReference type="KEGG" id="saes:HBH39_14635"/>
<dbReference type="PANTHER" id="PTHR44757:SF2">
    <property type="entry name" value="BIOFILM ARCHITECTURE MAINTENANCE PROTEIN MBAA"/>
    <property type="match status" value="1"/>
</dbReference>
<dbReference type="CDD" id="cd01948">
    <property type="entry name" value="EAL"/>
    <property type="match status" value="1"/>
</dbReference>
<dbReference type="Gene3D" id="3.30.450.20">
    <property type="entry name" value="PAS domain"/>
    <property type="match status" value="5"/>
</dbReference>
<dbReference type="InterPro" id="IPR001633">
    <property type="entry name" value="EAL_dom"/>
</dbReference>
<dbReference type="Pfam" id="PF00563">
    <property type="entry name" value="EAL"/>
    <property type="match status" value="1"/>
</dbReference>
<dbReference type="SMART" id="SM01079">
    <property type="entry name" value="CHASE"/>
    <property type="match status" value="1"/>
</dbReference>
<feature type="domain" description="PAC" evidence="12">
    <location>
        <begin position="1108"/>
        <end position="1160"/>
    </location>
</feature>
<dbReference type="PROSITE" id="PS50839">
    <property type="entry name" value="CHASE"/>
    <property type="match status" value="1"/>
</dbReference>
<dbReference type="GO" id="GO:0071732">
    <property type="term" value="P:cellular response to nitric oxide"/>
    <property type="evidence" value="ECO:0007669"/>
    <property type="project" value="UniProtKB-ARBA"/>
</dbReference>
<evidence type="ECO:0000256" key="4">
    <source>
        <dbReference type="ARBA" id="ARBA00022475"/>
    </source>
</evidence>
<feature type="domain" description="PAC" evidence="12">
    <location>
        <begin position="607"/>
        <end position="659"/>
    </location>
</feature>
<feature type="transmembrane region" description="Helical" evidence="10">
    <location>
        <begin position="40"/>
        <end position="65"/>
    </location>
</feature>
<comment type="subcellular location">
    <subcellularLocation>
        <location evidence="2">Cell membrane</location>
        <topology evidence="2">Multi-pass membrane protein</topology>
    </subcellularLocation>
</comment>
<dbReference type="Gene3D" id="3.30.450.350">
    <property type="entry name" value="CHASE domain"/>
    <property type="match status" value="1"/>
</dbReference>
<evidence type="ECO:0000256" key="8">
    <source>
        <dbReference type="ARBA" id="ARBA00023136"/>
    </source>
</evidence>
<comment type="cofactor">
    <cofactor evidence="1">
        <name>Mg(2+)</name>
        <dbReference type="ChEBI" id="CHEBI:18420"/>
    </cofactor>
</comment>
<dbReference type="Pfam" id="PF13188">
    <property type="entry name" value="PAS_8"/>
    <property type="match status" value="1"/>
</dbReference>